<organism evidence="1">
    <name type="scientific">marine metagenome</name>
    <dbReference type="NCBI Taxonomy" id="408172"/>
    <lineage>
        <taxon>unclassified sequences</taxon>
        <taxon>metagenomes</taxon>
        <taxon>ecological metagenomes</taxon>
    </lineage>
</organism>
<dbReference type="AlphaFoldDB" id="A0A382LTC8"/>
<dbReference type="EMBL" id="UINC01088242">
    <property type="protein sequence ID" value="SVC38292.1"/>
    <property type="molecule type" value="Genomic_DNA"/>
</dbReference>
<name>A0A382LTC8_9ZZZZ</name>
<reference evidence="1" key="1">
    <citation type="submission" date="2018-05" db="EMBL/GenBank/DDBJ databases">
        <authorList>
            <person name="Lanie J.A."/>
            <person name="Ng W.-L."/>
            <person name="Kazmierczak K.M."/>
            <person name="Andrzejewski T.M."/>
            <person name="Davidsen T.M."/>
            <person name="Wayne K.J."/>
            <person name="Tettelin H."/>
            <person name="Glass J.I."/>
            <person name="Rusch D."/>
            <person name="Podicherti R."/>
            <person name="Tsui H.-C.T."/>
            <person name="Winkler M.E."/>
        </authorList>
    </citation>
    <scope>NUCLEOTIDE SEQUENCE</scope>
</reference>
<evidence type="ECO:0000313" key="1">
    <source>
        <dbReference type="EMBL" id="SVC38292.1"/>
    </source>
</evidence>
<gene>
    <name evidence="1" type="ORF">METZ01_LOCUS291146</name>
</gene>
<accession>A0A382LTC8</accession>
<proteinExistence type="predicted"/>
<sequence length="80" mass="9441">MRKFLVNIWAYDYHAKFEVLAEDNGKSIERSILDKLGEKSIKWESTGMYRDIPRRITYEEVSHDRRPVQTKTVLGVRVAV</sequence>
<protein>
    <submittedName>
        <fullName evidence="1">Uncharacterized protein</fullName>
    </submittedName>
</protein>